<dbReference type="InterPro" id="IPR029044">
    <property type="entry name" value="Nucleotide-diphossugar_trans"/>
</dbReference>
<evidence type="ECO:0000313" key="3">
    <source>
        <dbReference type="Proteomes" id="UP000235073"/>
    </source>
</evidence>
<accession>A0A2I1YJ52</accession>
<comment type="caution">
    <text evidence="2">The sequence shown here is derived from an EMBL/GenBank/DDBJ whole genome shotgun (WGS) entry which is preliminary data.</text>
</comment>
<gene>
    <name evidence="2" type="ORF">CYK21_01985</name>
</gene>
<dbReference type="Gene3D" id="3.90.550.10">
    <property type="entry name" value="Spore Coat Polysaccharide Biosynthesis Protein SpsA, Chain A"/>
    <property type="match status" value="1"/>
</dbReference>
<dbReference type="PANTHER" id="PTHR22916:SF3">
    <property type="entry name" value="UDP-GLCNAC:BETAGAL BETA-1,3-N-ACETYLGLUCOSAMINYLTRANSFERASE-LIKE PROTEIN 1"/>
    <property type="match status" value="1"/>
</dbReference>
<evidence type="ECO:0000313" key="2">
    <source>
        <dbReference type="EMBL" id="PLA54885.1"/>
    </source>
</evidence>
<name>A0A2I1YJ52_STRMC</name>
<sequence>MHMEDLISVIMSTYNESVSELRESIESVLKQTYSNIEFIIVIDNPNNEELNAFIYSFDDPRIRVIKNDRNIGLVNSLNKAICQSKGEYLARMDADDICEVNRLKLQKEYLNKNNLDLVGGSVCLIDENGNYISKLHFPCKRYLIKHFLKWGNCIPHPTWLVRKEVYTKLNGYRDVPRCEDYDFVCRSVQNHFKLGNVNDFILKYRIRSDSVSNSNKVEQYILRRFISENRKTGVTEQGIQDYLNSDLYYHEIAEYEKFQKIKKRIKTSPNIVDFVKLCGNVNTYYLGIEKVCLKIRNLV</sequence>
<dbReference type="AlphaFoldDB" id="A0A2I1YJ52"/>
<dbReference type="PANTHER" id="PTHR22916">
    <property type="entry name" value="GLYCOSYLTRANSFERASE"/>
    <property type="match status" value="1"/>
</dbReference>
<keyword evidence="2" id="KW-0808">Transferase</keyword>
<organism evidence="2 3">
    <name type="scientific">Streptococcus macedonicus</name>
    <name type="common">Streptococcus gallolyticus macedonicus</name>
    <dbReference type="NCBI Taxonomy" id="59310"/>
    <lineage>
        <taxon>Bacteria</taxon>
        <taxon>Bacillati</taxon>
        <taxon>Bacillota</taxon>
        <taxon>Bacilli</taxon>
        <taxon>Lactobacillales</taxon>
        <taxon>Streptococcaceae</taxon>
        <taxon>Streptococcus</taxon>
    </lineage>
</organism>
<feature type="domain" description="Glycosyltransferase 2-like" evidence="1">
    <location>
        <begin position="8"/>
        <end position="166"/>
    </location>
</feature>
<reference evidence="2 3" key="1">
    <citation type="submission" date="2017-12" db="EMBL/GenBank/DDBJ databases">
        <title>Phylogenetic diversity of female urinary microbiome.</title>
        <authorList>
            <person name="Thomas-White K."/>
            <person name="Wolfe A.J."/>
        </authorList>
    </citation>
    <scope>NUCLEOTIDE SEQUENCE [LARGE SCALE GENOMIC DNA]</scope>
    <source>
        <strain evidence="2 3">UMB0733</strain>
    </source>
</reference>
<dbReference type="Proteomes" id="UP000235073">
    <property type="component" value="Unassembled WGS sequence"/>
</dbReference>
<dbReference type="GO" id="GO:0016758">
    <property type="term" value="F:hexosyltransferase activity"/>
    <property type="evidence" value="ECO:0007669"/>
    <property type="project" value="UniProtKB-ARBA"/>
</dbReference>
<protein>
    <submittedName>
        <fullName evidence="2">Glycosyltransferase</fullName>
    </submittedName>
</protein>
<dbReference type="SUPFAM" id="SSF53448">
    <property type="entry name" value="Nucleotide-diphospho-sugar transferases"/>
    <property type="match status" value="1"/>
</dbReference>
<dbReference type="EMBL" id="PKIB01000001">
    <property type="protein sequence ID" value="PLA54885.1"/>
    <property type="molecule type" value="Genomic_DNA"/>
</dbReference>
<proteinExistence type="predicted"/>
<dbReference type="InterPro" id="IPR001173">
    <property type="entry name" value="Glyco_trans_2-like"/>
</dbReference>
<dbReference type="Pfam" id="PF00535">
    <property type="entry name" value="Glycos_transf_2"/>
    <property type="match status" value="1"/>
</dbReference>
<evidence type="ECO:0000259" key="1">
    <source>
        <dbReference type="Pfam" id="PF00535"/>
    </source>
</evidence>